<feature type="domain" description="Nucleoplasmin core" evidence="5">
    <location>
        <begin position="6"/>
        <end position="110"/>
    </location>
</feature>
<dbReference type="Pfam" id="PF03066">
    <property type="entry name" value="Nucleoplasmin"/>
    <property type="match status" value="1"/>
</dbReference>
<dbReference type="GO" id="GO:0005654">
    <property type="term" value="C:nucleoplasm"/>
    <property type="evidence" value="ECO:0007669"/>
    <property type="project" value="TreeGrafter"/>
</dbReference>
<feature type="region of interest" description="Disordered" evidence="4">
    <location>
        <begin position="121"/>
        <end position="160"/>
    </location>
</feature>
<reference evidence="8" key="2">
    <citation type="submission" date="2025-04" db="UniProtKB">
        <authorList>
            <consortium name="RefSeq"/>
        </authorList>
    </citation>
    <scope>IDENTIFICATION</scope>
    <source>
        <strain evidence="8">Punador</strain>
    </source>
</reference>
<keyword evidence="3" id="KW-0539">Nucleus</keyword>
<dbReference type="GO" id="GO:0042393">
    <property type="term" value="F:histone binding"/>
    <property type="evidence" value="ECO:0007669"/>
    <property type="project" value="TreeGrafter"/>
</dbReference>
<dbReference type="EMBL" id="GAKP01012666">
    <property type="protein sequence ID" value="JAC46286.1"/>
    <property type="molecule type" value="Transcribed_RNA"/>
</dbReference>
<reference evidence="7" key="3">
    <citation type="submission" date="2025-05" db="UniProtKB">
        <authorList>
            <consortium name="RefSeq"/>
        </authorList>
    </citation>
    <scope>NUCLEOTIDE SEQUENCE [LARGE SCALE GENOMIC DNA]</scope>
</reference>
<evidence type="ECO:0000313" key="6">
    <source>
        <dbReference type="EMBL" id="JAC46279.1"/>
    </source>
</evidence>
<protein>
    <submittedName>
        <fullName evidence="6 8">Nucleoplasmin-like protein</fullName>
    </submittedName>
</protein>
<dbReference type="EMBL" id="GAKP01012683">
    <property type="protein sequence ID" value="JAC46269.1"/>
    <property type="molecule type" value="Transcribed_RNA"/>
</dbReference>
<feature type="compositionally biased region" description="Acidic residues" evidence="4">
    <location>
        <begin position="129"/>
        <end position="145"/>
    </location>
</feature>
<dbReference type="InterPro" id="IPR036824">
    <property type="entry name" value="Nucleoplasmin_core_dom_sf"/>
</dbReference>
<evidence type="ECO:0000256" key="1">
    <source>
        <dbReference type="ARBA" id="ARBA00004123"/>
    </source>
</evidence>
<dbReference type="GeneID" id="105225773"/>
<dbReference type="EMBL" id="GAKP01012677">
    <property type="protein sequence ID" value="JAC46275.1"/>
    <property type="molecule type" value="Transcribed_RNA"/>
</dbReference>
<organism evidence="6">
    <name type="scientific">Bactrocera dorsalis</name>
    <name type="common">Oriental fruit fly</name>
    <name type="synonym">Dacus dorsalis</name>
    <dbReference type="NCBI Taxonomy" id="27457"/>
    <lineage>
        <taxon>Eukaryota</taxon>
        <taxon>Metazoa</taxon>
        <taxon>Ecdysozoa</taxon>
        <taxon>Arthropoda</taxon>
        <taxon>Hexapoda</taxon>
        <taxon>Insecta</taxon>
        <taxon>Pterygota</taxon>
        <taxon>Neoptera</taxon>
        <taxon>Endopterygota</taxon>
        <taxon>Diptera</taxon>
        <taxon>Brachycera</taxon>
        <taxon>Muscomorpha</taxon>
        <taxon>Tephritoidea</taxon>
        <taxon>Tephritidae</taxon>
        <taxon>Bactrocera</taxon>
        <taxon>Bactrocera</taxon>
    </lineage>
</organism>
<dbReference type="OMA" id="FNDGEIY"/>
<dbReference type="GO" id="GO:0005730">
    <property type="term" value="C:nucleolus"/>
    <property type="evidence" value="ECO:0007669"/>
    <property type="project" value="TreeGrafter"/>
</dbReference>
<comment type="subcellular location">
    <subcellularLocation>
        <location evidence="1">Nucleus</location>
    </subcellularLocation>
</comment>
<evidence type="ECO:0000313" key="8">
    <source>
        <dbReference type="RefSeq" id="XP_011202690.1"/>
    </source>
</evidence>
<dbReference type="AlphaFoldDB" id="A0A034VV26"/>
<evidence type="ECO:0000259" key="5">
    <source>
        <dbReference type="Pfam" id="PF03066"/>
    </source>
</evidence>
<dbReference type="GO" id="GO:0006338">
    <property type="term" value="P:chromatin remodeling"/>
    <property type="evidence" value="ECO:0007669"/>
    <property type="project" value="TreeGrafter"/>
</dbReference>
<dbReference type="PANTHER" id="PTHR22747">
    <property type="entry name" value="NUCLEOPLASMIN"/>
    <property type="match status" value="1"/>
</dbReference>
<dbReference type="Gene3D" id="2.60.120.340">
    <property type="entry name" value="Nucleoplasmin core domain"/>
    <property type="match status" value="1"/>
</dbReference>
<dbReference type="GO" id="GO:0003723">
    <property type="term" value="F:RNA binding"/>
    <property type="evidence" value="ECO:0007669"/>
    <property type="project" value="TreeGrafter"/>
</dbReference>
<evidence type="ECO:0000313" key="7">
    <source>
        <dbReference type="Proteomes" id="UP001652620"/>
    </source>
</evidence>
<evidence type="ECO:0000256" key="3">
    <source>
        <dbReference type="ARBA" id="ARBA00023242"/>
    </source>
</evidence>
<dbReference type="GO" id="GO:0003682">
    <property type="term" value="F:chromatin binding"/>
    <property type="evidence" value="ECO:0007669"/>
    <property type="project" value="TreeGrafter"/>
</dbReference>
<name>A0A034VV26_BACDO</name>
<dbReference type="Proteomes" id="UP001652620">
    <property type="component" value="Chromosome 2"/>
</dbReference>
<dbReference type="RefSeq" id="XP_011202690.1">
    <property type="nucleotide sequence ID" value="XM_011204388.3"/>
</dbReference>
<accession>A0A034VV26</accession>
<dbReference type="GO" id="GO:0005737">
    <property type="term" value="C:cytoplasm"/>
    <property type="evidence" value="ECO:0007669"/>
    <property type="project" value="TreeGrafter"/>
</dbReference>
<evidence type="ECO:0000256" key="4">
    <source>
        <dbReference type="SAM" id="MobiDB-lite"/>
    </source>
</evidence>
<dbReference type="PANTHER" id="PTHR22747:SF18">
    <property type="entry name" value="GEO09167P1-RELATED"/>
    <property type="match status" value="1"/>
</dbReference>
<reference evidence="6" key="1">
    <citation type="journal article" date="2014" name="BMC Genomics">
        <title>Characterizing the developmental transcriptome of the oriental fruit fly, Bactrocera dorsalis (Diptera: Tephritidae) through comparative genomic analysis with Drosophila melanogaster utilizing modENCODE datasets.</title>
        <authorList>
            <person name="Geib S.M."/>
            <person name="Calla B."/>
            <person name="Hall B."/>
            <person name="Hou S."/>
            <person name="Manoukis N.C."/>
        </authorList>
    </citation>
    <scope>NUCLEOTIDE SEQUENCE</scope>
    <source>
        <strain evidence="6">Punador</strain>
    </source>
</reference>
<dbReference type="KEGG" id="bdr:105225773"/>
<proteinExistence type="inferred from homology"/>
<gene>
    <name evidence="6" type="primary">NLP</name>
    <name evidence="8" type="synonym">LOC105225773</name>
</gene>
<dbReference type="InterPro" id="IPR024057">
    <property type="entry name" value="Nucleoplasmin_core_dom"/>
</dbReference>
<keyword evidence="7" id="KW-1185">Reference proteome</keyword>
<evidence type="ECO:0000256" key="2">
    <source>
        <dbReference type="ARBA" id="ARBA00010744"/>
    </source>
</evidence>
<dbReference type="EMBL" id="GAKP01012668">
    <property type="protein sequence ID" value="JAC46284.1"/>
    <property type="molecule type" value="Transcribed_RNA"/>
</dbReference>
<dbReference type="OrthoDB" id="6075101at2759"/>
<comment type="similarity">
    <text evidence="2">Belongs to the nucleoplasmin family.</text>
</comment>
<dbReference type="SUPFAM" id="SSF69203">
    <property type="entry name" value="Nucleoplasmin-like core domain"/>
    <property type="match status" value="1"/>
</dbReference>
<dbReference type="InterPro" id="IPR004301">
    <property type="entry name" value="Nucleoplasmin"/>
</dbReference>
<sequence length="160" mass="18187">MEREEFYGVTLSEKEPLAQYEMEEPTTTAEDQKLVIKQICLGAEAKNGEFNVVQVETRINQKETLKIPIAVLKAGETRALRPNVEFLNTSVTFKLIQGTGPVHMYGQNLYGQNLYGENSVEYGEVPWSENEEMDDEDDDEYDEEVSPPPQTNGKNGHKRK</sequence>
<dbReference type="EMBL" id="GAKP01012673">
    <property type="protein sequence ID" value="JAC46279.1"/>
    <property type="molecule type" value="Transcribed_RNA"/>
</dbReference>